<dbReference type="Pfam" id="PF00990">
    <property type="entry name" value="GGDEF"/>
    <property type="match status" value="1"/>
</dbReference>
<keyword evidence="1" id="KW-0472">Membrane</keyword>
<dbReference type="RefSeq" id="WP_283870557.1">
    <property type="nucleotide sequence ID" value="NZ_CP126101.1"/>
</dbReference>
<proteinExistence type="predicted"/>
<keyword evidence="1" id="KW-1133">Transmembrane helix</keyword>
<dbReference type="AlphaFoldDB" id="A0AAX3WW21"/>
<dbReference type="EC" id="2.7.7.65" evidence="3"/>
<dbReference type="SMART" id="SM00267">
    <property type="entry name" value="GGDEF"/>
    <property type="match status" value="1"/>
</dbReference>
<dbReference type="PANTHER" id="PTHR45138">
    <property type="entry name" value="REGULATORY COMPONENTS OF SENSORY TRANSDUCTION SYSTEM"/>
    <property type="match status" value="1"/>
</dbReference>
<dbReference type="InterPro" id="IPR000160">
    <property type="entry name" value="GGDEF_dom"/>
</dbReference>
<dbReference type="InterPro" id="IPR050469">
    <property type="entry name" value="Diguanylate_Cyclase"/>
</dbReference>
<dbReference type="PROSITE" id="PS50887">
    <property type="entry name" value="GGDEF"/>
    <property type="match status" value="1"/>
</dbReference>
<dbReference type="CDD" id="cd01949">
    <property type="entry name" value="GGDEF"/>
    <property type="match status" value="1"/>
</dbReference>
<evidence type="ECO:0000256" key="1">
    <source>
        <dbReference type="SAM" id="Phobius"/>
    </source>
</evidence>
<protein>
    <submittedName>
        <fullName evidence="3">GGDEF domain-containing protein</fullName>
        <ecNumber evidence="3">2.7.7.65</ecNumber>
    </submittedName>
</protein>
<keyword evidence="1" id="KW-0812">Transmembrane</keyword>
<evidence type="ECO:0000313" key="4">
    <source>
        <dbReference type="Proteomes" id="UP001178322"/>
    </source>
</evidence>
<dbReference type="SUPFAM" id="SSF55073">
    <property type="entry name" value="Nucleotide cyclase"/>
    <property type="match status" value="1"/>
</dbReference>
<dbReference type="GO" id="GO:0043709">
    <property type="term" value="P:cell adhesion involved in single-species biofilm formation"/>
    <property type="evidence" value="ECO:0007669"/>
    <property type="project" value="TreeGrafter"/>
</dbReference>
<dbReference type="InterPro" id="IPR029787">
    <property type="entry name" value="Nucleotide_cyclase"/>
</dbReference>
<dbReference type="InterPro" id="IPR043128">
    <property type="entry name" value="Rev_trsase/Diguanyl_cyclase"/>
</dbReference>
<dbReference type="GO" id="GO:1902201">
    <property type="term" value="P:negative regulation of bacterial-type flagellum-dependent cell motility"/>
    <property type="evidence" value="ECO:0007669"/>
    <property type="project" value="TreeGrafter"/>
</dbReference>
<dbReference type="FunFam" id="3.30.70.270:FF:000001">
    <property type="entry name" value="Diguanylate cyclase domain protein"/>
    <property type="match status" value="1"/>
</dbReference>
<dbReference type="Gene3D" id="3.30.70.270">
    <property type="match status" value="1"/>
</dbReference>
<dbReference type="Proteomes" id="UP001178322">
    <property type="component" value="Chromosome"/>
</dbReference>
<gene>
    <name evidence="3" type="ORF">QNH24_02240</name>
</gene>
<reference evidence="3" key="1">
    <citation type="submission" date="2023-05" db="EMBL/GenBank/DDBJ databases">
        <title>Comparative genomics of Bacillaceae isolates and their secondary metabolite potential.</title>
        <authorList>
            <person name="Song L."/>
            <person name="Nielsen L.J."/>
            <person name="Mohite O."/>
            <person name="Xu X."/>
            <person name="Weber T."/>
            <person name="Kovacs A.T."/>
        </authorList>
    </citation>
    <scope>NUCLEOTIDE SEQUENCE</scope>
    <source>
        <strain evidence="3">LY1</strain>
    </source>
</reference>
<accession>A0AAX3WW21</accession>
<feature type="transmembrane region" description="Helical" evidence="1">
    <location>
        <begin position="101"/>
        <end position="121"/>
    </location>
</feature>
<name>A0AAX3WW21_9BACI</name>
<feature type="transmembrane region" description="Helical" evidence="1">
    <location>
        <begin position="12"/>
        <end position="32"/>
    </location>
</feature>
<feature type="domain" description="GGDEF" evidence="2">
    <location>
        <begin position="204"/>
        <end position="334"/>
    </location>
</feature>
<keyword evidence="3" id="KW-0548">Nucleotidyltransferase</keyword>
<evidence type="ECO:0000259" key="2">
    <source>
        <dbReference type="PROSITE" id="PS50887"/>
    </source>
</evidence>
<evidence type="ECO:0000313" key="3">
    <source>
        <dbReference type="EMBL" id="WHY52073.1"/>
    </source>
</evidence>
<keyword evidence="3" id="KW-0808">Transferase</keyword>
<dbReference type="Gene3D" id="6.10.340.10">
    <property type="match status" value="1"/>
</dbReference>
<sequence>MGKYKLKLSFVIVSMIIIVVLATSGVSIWSSYRNFNDILTQNKNMMQENYVRELSAMSENYIQERLNDPNQAQSIELNMEQLVGKIHDENTISFSTFFKSMIVPLFILFVIILIVAIWIALKIVRPLQKLSTSVERAEGVQELEVINDWYDEVRSLKEVVENVVILSESKISDLTNQLNLDSLTGIPNRRRMDQILNELIFNRVPHAIVLIDLDDFKSINDTYGHTMGDEVLKSFANHMQNNIGKQGMCFRYGGEEFMVILPSATVDIAIEIAENLRIKQALLDTACGRPVTLSAGITAFTTNIMNPNQLISIADQALYKAKQSGRNCTCVVDELSEKIIK</sequence>
<dbReference type="GO" id="GO:0052621">
    <property type="term" value="F:diguanylate cyclase activity"/>
    <property type="evidence" value="ECO:0007669"/>
    <property type="project" value="UniProtKB-EC"/>
</dbReference>
<organism evidence="3 4">
    <name type="scientific">Lysinibacillus pakistanensis</name>
    <dbReference type="NCBI Taxonomy" id="759811"/>
    <lineage>
        <taxon>Bacteria</taxon>
        <taxon>Bacillati</taxon>
        <taxon>Bacillota</taxon>
        <taxon>Bacilli</taxon>
        <taxon>Bacillales</taxon>
        <taxon>Bacillaceae</taxon>
        <taxon>Lysinibacillus</taxon>
    </lineage>
</organism>
<dbReference type="EMBL" id="CP126101">
    <property type="protein sequence ID" value="WHY52073.1"/>
    <property type="molecule type" value="Genomic_DNA"/>
</dbReference>
<dbReference type="PANTHER" id="PTHR45138:SF9">
    <property type="entry name" value="DIGUANYLATE CYCLASE DGCM-RELATED"/>
    <property type="match status" value="1"/>
</dbReference>
<dbReference type="GO" id="GO:0005886">
    <property type="term" value="C:plasma membrane"/>
    <property type="evidence" value="ECO:0007669"/>
    <property type="project" value="TreeGrafter"/>
</dbReference>
<dbReference type="NCBIfam" id="TIGR00254">
    <property type="entry name" value="GGDEF"/>
    <property type="match status" value="1"/>
</dbReference>